<dbReference type="CDD" id="cd00075">
    <property type="entry name" value="HATPase"/>
    <property type="match status" value="1"/>
</dbReference>
<dbReference type="GO" id="GO:0000155">
    <property type="term" value="F:phosphorelay sensor kinase activity"/>
    <property type="evidence" value="ECO:0007669"/>
    <property type="project" value="InterPro"/>
</dbReference>
<dbReference type="GO" id="GO:0005524">
    <property type="term" value="F:ATP binding"/>
    <property type="evidence" value="ECO:0007669"/>
    <property type="project" value="UniProtKB-KW"/>
</dbReference>
<keyword evidence="5" id="KW-0808">Transferase</keyword>
<comment type="caution">
    <text evidence="13">The sequence shown here is derived from an EMBL/GenBank/DDBJ whole genome shotgun (WGS) entry which is preliminary data.</text>
</comment>
<dbReference type="SUPFAM" id="SSF158472">
    <property type="entry name" value="HAMP domain-like"/>
    <property type="match status" value="1"/>
</dbReference>
<dbReference type="InterPro" id="IPR036097">
    <property type="entry name" value="HisK_dim/P_sf"/>
</dbReference>
<name>A0A1F7F136_UNCRA</name>
<evidence type="ECO:0000256" key="8">
    <source>
        <dbReference type="ARBA" id="ARBA00022840"/>
    </source>
</evidence>
<evidence type="ECO:0000256" key="5">
    <source>
        <dbReference type="ARBA" id="ARBA00022679"/>
    </source>
</evidence>
<dbReference type="InterPro" id="IPR036890">
    <property type="entry name" value="HATPase_C_sf"/>
</dbReference>
<dbReference type="InterPro" id="IPR004358">
    <property type="entry name" value="Sig_transdc_His_kin-like_C"/>
</dbReference>
<dbReference type="AlphaFoldDB" id="A0A1F7F136"/>
<dbReference type="Gene3D" id="3.30.565.10">
    <property type="entry name" value="Histidine kinase-like ATPase, C-terminal domain"/>
    <property type="match status" value="1"/>
</dbReference>
<organism evidence="13 14">
    <name type="scientific">Candidatus Raymondbacteria bacterium RIFOXYD12_FULL_49_13</name>
    <dbReference type="NCBI Taxonomy" id="1817890"/>
    <lineage>
        <taxon>Bacteria</taxon>
        <taxon>Raymondiibacteriota</taxon>
    </lineage>
</organism>
<evidence type="ECO:0000256" key="2">
    <source>
        <dbReference type="ARBA" id="ARBA00004370"/>
    </source>
</evidence>
<dbReference type="Pfam" id="PF00672">
    <property type="entry name" value="HAMP"/>
    <property type="match status" value="1"/>
</dbReference>
<evidence type="ECO:0000259" key="11">
    <source>
        <dbReference type="PROSITE" id="PS50109"/>
    </source>
</evidence>
<keyword evidence="10" id="KW-0472">Membrane</keyword>
<evidence type="ECO:0000313" key="14">
    <source>
        <dbReference type="Proteomes" id="UP000179243"/>
    </source>
</evidence>
<keyword evidence="8" id="KW-0067">ATP-binding</keyword>
<reference evidence="13 14" key="1">
    <citation type="journal article" date="2016" name="Nat. Commun.">
        <title>Thousands of microbial genomes shed light on interconnected biogeochemical processes in an aquifer system.</title>
        <authorList>
            <person name="Anantharaman K."/>
            <person name="Brown C.T."/>
            <person name="Hug L.A."/>
            <person name="Sharon I."/>
            <person name="Castelle C.J."/>
            <person name="Probst A.J."/>
            <person name="Thomas B.C."/>
            <person name="Singh A."/>
            <person name="Wilkins M.J."/>
            <person name="Karaoz U."/>
            <person name="Brodie E.L."/>
            <person name="Williams K.H."/>
            <person name="Hubbard S.S."/>
            <person name="Banfield J.F."/>
        </authorList>
    </citation>
    <scope>NUCLEOTIDE SEQUENCE [LARGE SCALE GENOMIC DNA]</scope>
</reference>
<dbReference type="Pfam" id="PF00512">
    <property type="entry name" value="HisKA"/>
    <property type="match status" value="1"/>
</dbReference>
<gene>
    <name evidence="13" type="ORF">A2519_01100</name>
</gene>
<keyword evidence="10" id="KW-0812">Transmembrane</keyword>
<accession>A0A1F7F136</accession>
<dbReference type="SUPFAM" id="SSF47384">
    <property type="entry name" value="Homodimeric domain of signal transducing histidine kinase"/>
    <property type="match status" value="1"/>
</dbReference>
<dbReference type="PROSITE" id="PS50109">
    <property type="entry name" value="HIS_KIN"/>
    <property type="match status" value="1"/>
</dbReference>
<evidence type="ECO:0000259" key="12">
    <source>
        <dbReference type="PROSITE" id="PS50885"/>
    </source>
</evidence>
<dbReference type="PROSITE" id="PS50885">
    <property type="entry name" value="HAMP"/>
    <property type="match status" value="1"/>
</dbReference>
<dbReference type="PRINTS" id="PR00344">
    <property type="entry name" value="BCTRLSENSOR"/>
</dbReference>
<evidence type="ECO:0000256" key="6">
    <source>
        <dbReference type="ARBA" id="ARBA00022741"/>
    </source>
</evidence>
<dbReference type="EMBL" id="MFYX01000148">
    <property type="protein sequence ID" value="OGK00341.1"/>
    <property type="molecule type" value="Genomic_DNA"/>
</dbReference>
<keyword evidence="7" id="KW-0418">Kinase</keyword>
<dbReference type="Gene3D" id="1.10.287.130">
    <property type="match status" value="1"/>
</dbReference>
<evidence type="ECO:0000256" key="9">
    <source>
        <dbReference type="ARBA" id="ARBA00023012"/>
    </source>
</evidence>
<feature type="transmembrane region" description="Helical" evidence="10">
    <location>
        <begin position="195"/>
        <end position="213"/>
    </location>
</feature>
<keyword evidence="10" id="KW-1133">Transmembrane helix</keyword>
<keyword evidence="4" id="KW-0597">Phosphoprotein</keyword>
<dbReference type="Proteomes" id="UP000179243">
    <property type="component" value="Unassembled WGS sequence"/>
</dbReference>
<dbReference type="GO" id="GO:0016020">
    <property type="term" value="C:membrane"/>
    <property type="evidence" value="ECO:0007669"/>
    <property type="project" value="UniProtKB-SubCell"/>
</dbReference>
<dbReference type="Gene3D" id="6.10.340.10">
    <property type="match status" value="1"/>
</dbReference>
<proteinExistence type="predicted"/>
<dbReference type="CDD" id="cd06225">
    <property type="entry name" value="HAMP"/>
    <property type="match status" value="1"/>
</dbReference>
<dbReference type="PANTHER" id="PTHR43065:SF10">
    <property type="entry name" value="PEROXIDE STRESS-ACTIVATED HISTIDINE KINASE MAK3"/>
    <property type="match status" value="1"/>
</dbReference>
<feature type="transmembrane region" description="Helical" evidence="10">
    <location>
        <begin position="20"/>
        <end position="43"/>
    </location>
</feature>
<evidence type="ECO:0000256" key="3">
    <source>
        <dbReference type="ARBA" id="ARBA00012438"/>
    </source>
</evidence>
<dbReference type="CDD" id="cd00082">
    <property type="entry name" value="HisKA"/>
    <property type="match status" value="1"/>
</dbReference>
<feature type="domain" description="HAMP" evidence="12">
    <location>
        <begin position="215"/>
        <end position="267"/>
    </location>
</feature>
<dbReference type="EC" id="2.7.13.3" evidence="3"/>
<dbReference type="SMART" id="SM00304">
    <property type="entry name" value="HAMP"/>
    <property type="match status" value="1"/>
</dbReference>
<keyword evidence="9" id="KW-0902">Two-component regulatory system</keyword>
<keyword evidence="6" id="KW-0547">Nucleotide-binding</keyword>
<protein>
    <recommendedName>
        <fullName evidence="3">histidine kinase</fullName>
        <ecNumber evidence="3">2.7.13.3</ecNumber>
    </recommendedName>
</protein>
<evidence type="ECO:0000256" key="4">
    <source>
        <dbReference type="ARBA" id="ARBA00022553"/>
    </source>
</evidence>
<dbReference type="InterPro" id="IPR003661">
    <property type="entry name" value="HisK_dim/P_dom"/>
</dbReference>
<evidence type="ECO:0000256" key="10">
    <source>
        <dbReference type="SAM" id="Phobius"/>
    </source>
</evidence>
<evidence type="ECO:0000256" key="7">
    <source>
        <dbReference type="ARBA" id="ARBA00022777"/>
    </source>
</evidence>
<dbReference type="SMART" id="SM00387">
    <property type="entry name" value="HATPase_c"/>
    <property type="match status" value="1"/>
</dbReference>
<dbReference type="InterPro" id="IPR003594">
    <property type="entry name" value="HATPase_dom"/>
</dbReference>
<comment type="subcellular location">
    <subcellularLocation>
        <location evidence="2">Membrane</location>
    </subcellularLocation>
</comment>
<dbReference type="Pfam" id="PF02518">
    <property type="entry name" value="HATPase_c"/>
    <property type="match status" value="1"/>
</dbReference>
<sequence length="485" mass="54334">MVRFLHHLSFRMRKSINTRFTLIFFILFGGLFVAGGVLINRYLQKEMGDLLAKRMISLSQSISSELSGVYAEYLLESDPKSRFLQTVTAKLKEKKEIFSLTELTILTMDARVIVSTNPGKNSQEPYRSPGLRKVFPGGDMQRNKIFTTSLYNVHDAPCMSVFLPLNNQTGAARAVLVVEASADYFKILRQIQRSFYVAGVVLIILLLLSSYLITRYITHPIRSLEKTAAQIGAGGLGMRSSIDREDEIGNLARSLNRMSAQLQSDRTQLDAKIASLMILAGGVAHEIRNPLNGINLYIDLMERKTNDPKFTEILKKIKNEIKLIEFIIAQLLDYTRPVELKYEPVPIQYLFDRVRAYCAQAKINASIAPGLNIWVDSVKFIQVLTNVLQNAVDAAGDTGRVLFVAEKKRDEIVMEIHNTGEPINETDAEKFFVPFFTTKPRGTGLGLAICRKLVESHGGQIQLSRSNREGFATMVRIVLKGAAHG</sequence>
<evidence type="ECO:0000256" key="1">
    <source>
        <dbReference type="ARBA" id="ARBA00000085"/>
    </source>
</evidence>
<feature type="domain" description="Histidine kinase" evidence="11">
    <location>
        <begin position="282"/>
        <end position="481"/>
    </location>
</feature>
<dbReference type="SUPFAM" id="SSF55874">
    <property type="entry name" value="ATPase domain of HSP90 chaperone/DNA topoisomerase II/histidine kinase"/>
    <property type="match status" value="1"/>
</dbReference>
<evidence type="ECO:0000313" key="13">
    <source>
        <dbReference type="EMBL" id="OGK00341.1"/>
    </source>
</evidence>
<dbReference type="PANTHER" id="PTHR43065">
    <property type="entry name" value="SENSOR HISTIDINE KINASE"/>
    <property type="match status" value="1"/>
</dbReference>
<dbReference type="InterPro" id="IPR005467">
    <property type="entry name" value="His_kinase_dom"/>
</dbReference>
<comment type="catalytic activity">
    <reaction evidence="1">
        <text>ATP + protein L-histidine = ADP + protein N-phospho-L-histidine.</text>
        <dbReference type="EC" id="2.7.13.3"/>
    </reaction>
</comment>
<dbReference type="InterPro" id="IPR003660">
    <property type="entry name" value="HAMP_dom"/>
</dbReference>
<dbReference type="SMART" id="SM00388">
    <property type="entry name" value="HisKA"/>
    <property type="match status" value="1"/>
</dbReference>